<dbReference type="EMBL" id="JBHULU010000021">
    <property type="protein sequence ID" value="MFD2515747.1"/>
    <property type="molecule type" value="Genomic_DNA"/>
</dbReference>
<proteinExistence type="predicted"/>
<feature type="transmembrane region" description="Helical" evidence="2">
    <location>
        <begin position="54"/>
        <end position="75"/>
    </location>
</feature>
<dbReference type="RefSeq" id="WP_377511094.1">
    <property type="nucleotide sequence ID" value="NZ_JBHULU010000021.1"/>
</dbReference>
<accession>A0ABW5IRS9</accession>
<gene>
    <name evidence="3" type="ORF">ACFSRY_17885</name>
</gene>
<evidence type="ECO:0000256" key="1">
    <source>
        <dbReference type="SAM" id="MobiDB-lite"/>
    </source>
</evidence>
<keyword evidence="2" id="KW-0472">Membrane</keyword>
<feature type="compositionally biased region" description="Basic and acidic residues" evidence="1">
    <location>
        <begin position="1"/>
        <end position="14"/>
    </location>
</feature>
<feature type="region of interest" description="Disordered" evidence="1">
    <location>
        <begin position="112"/>
        <end position="131"/>
    </location>
</feature>
<evidence type="ECO:0000256" key="2">
    <source>
        <dbReference type="SAM" id="Phobius"/>
    </source>
</evidence>
<organism evidence="3 4">
    <name type="scientific">Pontibacter locisalis</name>
    <dbReference type="NCBI Taxonomy" id="1719035"/>
    <lineage>
        <taxon>Bacteria</taxon>
        <taxon>Pseudomonadati</taxon>
        <taxon>Bacteroidota</taxon>
        <taxon>Cytophagia</taxon>
        <taxon>Cytophagales</taxon>
        <taxon>Hymenobacteraceae</taxon>
        <taxon>Pontibacter</taxon>
    </lineage>
</organism>
<protein>
    <submittedName>
        <fullName evidence="3">Uncharacterized protein</fullName>
    </submittedName>
</protein>
<evidence type="ECO:0000313" key="4">
    <source>
        <dbReference type="Proteomes" id="UP001597544"/>
    </source>
</evidence>
<feature type="region of interest" description="Disordered" evidence="1">
    <location>
        <begin position="1"/>
        <end position="25"/>
    </location>
</feature>
<keyword evidence="2" id="KW-1133">Transmembrane helix</keyword>
<reference evidence="4" key="1">
    <citation type="journal article" date="2019" name="Int. J. Syst. Evol. Microbiol.">
        <title>The Global Catalogue of Microorganisms (GCM) 10K type strain sequencing project: providing services to taxonomists for standard genome sequencing and annotation.</title>
        <authorList>
            <consortium name="The Broad Institute Genomics Platform"/>
            <consortium name="The Broad Institute Genome Sequencing Center for Infectious Disease"/>
            <person name="Wu L."/>
            <person name="Ma J."/>
        </authorList>
    </citation>
    <scope>NUCLEOTIDE SEQUENCE [LARGE SCALE GENOMIC DNA]</scope>
    <source>
        <strain evidence="4">KCTC 42498</strain>
    </source>
</reference>
<keyword evidence="4" id="KW-1185">Reference proteome</keyword>
<keyword evidence="2" id="KW-0812">Transmembrane</keyword>
<name>A0ABW5IRS9_9BACT</name>
<dbReference type="Proteomes" id="UP001597544">
    <property type="component" value="Unassembled WGS sequence"/>
</dbReference>
<sequence>MRPEEIDKLFRERVGNTSPTPPSDLWNRLQERIEEEMPRPVHTIQPKEEKRSFMWIYSSVAATLSLVLTVGVVFYNIKSDPEVNQTLAKVEKPVLEEVPSYTAPAPETIALVEPSSEKKSEPQATEDATPASTITEAVAIPATIAKATKPAKQVKTAEATVAAQPKANVQQAIASNTPTDIPVETAPAKPTVKAVTPATLAANTATSADMNAEPVEIIIKRAVASQTAMAEAESEPSGFDKKTRLAKNIFKQVRNLANGEEVELQALGIRADKVALETQIGNKKLSKVINL</sequence>
<comment type="caution">
    <text evidence="3">The sequence shown here is derived from an EMBL/GenBank/DDBJ whole genome shotgun (WGS) entry which is preliminary data.</text>
</comment>
<evidence type="ECO:0000313" key="3">
    <source>
        <dbReference type="EMBL" id="MFD2515747.1"/>
    </source>
</evidence>